<keyword evidence="11" id="KW-1185">Reference proteome</keyword>
<sequence>MSFSMKNVDPAFQGAGQKAGIEIWRIENSKPVPVAESSYGKFYTRDTYIVLKSNATKSGGFRYDIHYWLGKDTSQDEAGTAAIKTGELDGVLGGRSVQYRELQGHETDMFLSYFKPCIMPREREFEEHKNRMFICRGKHVVHIKEASPSFVPCARSSLSHDDIFILDGKNKIFQFNGYNTSIQDRARALEVVQYIKDNYHLGKCDIAAIEDGQLMADAEAGEFWGFFGGFAPLPRKTNANAAAKSTHAVPTQLFCVKKGKAEHVDAKSLTKKLLDTHYCYLLDCGGILYVWVGRNTSVKDRTAASGAAEEYLAAQDRATSNIICMVENFETVSFRSKFDSWPRSADDASEDGRGKVAALLKRRGLDVKGLLKSVPTQEEEEPQPYIDCSGNLQVWRVNGKEKDLLPDDDQSKFYTGDCFIFQYTYTGVDQEECLIGTWFGKQSVEEERDSAISQANKMVESFKFLATQAFIYEGSEPFLFCAIFQSFMVLKGGLSSGYKKYISEKGLPDDTYSADGVALFRVQGTGPDNMQAIQVDPVPISLNSSYCYILHQDSLIFTWNGSRTTAEDQELAERQLDLIKPNMQTRVHKENTESEQFWEILGGRTRAERATEKLPKVVEHEPHLFTCTLSKGDLKVSEIYNFNQNDLLAEDVYIIDCHSSIFLWVGQQVDSKTKTQALAIGKKFLELDALLEKLSLETPLFIIMEGSEPPFFTRFFKWDSTKAAMHGNSFQRRLSLIKDGGRSTMNLNVKYKGEPAFERPYALPGFSPLYNQEIRNQKREHLSHLEEDLALKNHSVQGVYLSALTGLVQGGDLQPLMHLLPSLTIQVEGTCQRPHQLSKSFIQKLVKAKVVGGGGGGGSGAGGRPDFSKIISKSKAIATLTANFDKPTREKLMPRSLKGNIGFIILNYSKTSFRKRYLCLQN</sequence>
<gene>
    <name evidence="10" type="ORF">OSB04_012528</name>
</gene>
<comment type="similarity">
    <text evidence="2">Belongs to the villin/gelsolin family.</text>
</comment>
<organism evidence="10 11">
    <name type="scientific">Centaurea solstitialis</name>
    <name type="common">yellow star-thistle</name>
    <dbReference type="NCBI Taxonomy" id="347529"/>
    <lineage>
        <taxon>Eukaryota</taxon>
        <taxon>Viridiplantae</taxon>
        <taxon>Streptophyta</taxon>
        <taxon>Embryophyta</taxon>
        <taxon>Tracheophyta</taxon>
        <taxon>Spermatophyta</taxon>
        <taxon>Magnoliopsida</taxon>
        <taxon>eudicotyledons</taxon>
        <taxon>Gunneridae</taxon>
        <taxon>Pentapetalae</taxon>
        <taxon>asterids</taxon>
        <taxon>campanulids</taxon>
        <taxon>Asterales</taxon>
        <taxon>Asteraceae</taxon>
        <taxon>Carduoideae</taxon>
        <taxon>Cardueae</taxon>
        <taxon>Centaureinae</taxon>
        <taxon>Centaurea</taxon>
    </lineage>
</organism>
<dbReference type="Gene3D" id="3.40.20.10">
    <property type="entry name" value="Severin"/>
    <property type="match status" value="6"/>
</dbReference>
<dbReference type="Proteomes" id="UP001172457">
    <property type="component" value="Chromosome 3"/>
</dbReference>
<keyword evidence="7" id="KW-0009">Actin-binding</keyword>
<feature type="domain" description="Gelsolin-like" evidence="9">
    <location>
        <begin position="638"/>
        <end position="712"/>
    </location>
</feature>
<reference evidence="10" key="1">
    <citation type="submission" date="2023-03" db="EMBL/GenBank/DDBJ databases">
        <title>Chromosome-scale reference genome and RAD-based genetic map of yellow starthistle (Centaurea solstitialis) reveal putative structural variation and QTLs associated with invader traits.</title>
        <authorList>
            <person name="Reatini B."/>
            <person name="Cang F.A."/>
            <person name="Jiang Q."/>
            <person name="Mckibben M.T.W."/>
            <person name="Barker M.S."/>
            <person name="Rieseberg L.H."/>
            <person name="Dlugosch K.M."/>
        </authorList>
    </citation>
    <scope>NUCLEOTIDE SEQUENCE</scope>
    <source>
        <strain evidence="10">CAN-66</strain>
        <tissue evidence="10">Leaf</tissue>
    </source>
</reference>
<dbReference type="AlphaFoldDB" id="A0AA38WQ27"/>
<comment type="caution">
    <text evidence="10">The sequence shown here is derived from an EMBL/GenBank/DDBJ whole genome shotgun (WGS) entry which is preliminary data.</text>
</comment>
<dbReference type="SMART" id="SM00262">
    <property type="entry name" value="GEL"/>
    <property type="match status" value="6"/>
</dbReference>
<comment type="subcellular location">
    <subcellularLocation>
        <location evidence="1">Cytoplasm</location>
        <location evidence="1">Cytoskeleton</location>
    </subcellularLocation>
</comment>
<dbReference type="InterPro" id="IPR007122">
    <property type="entry name" value="Villin/Gelsolin"/>
</dbReference>
<keyword evidence="3" id="KW-0117">Actin capping</keyword>
<feature type="domain" description="Gelsolin-like" evidence="9">
    <location>
        <begin position="29"/>
        <end position="111"/>
    </location>
</feature>
<dbReference type="CDD" id="cd11288">
    <property type="entry name" value="gelsolin_S5_like"/>
    <property type="match status" value="1"/>
</dbReference>
<dbReference type="FunFam" id="3.40.20.10:FF:000002">
    <property type="entry name" value="Gelsolin"/>
    <property type="match status" value="1"/>
</dbReference>
<dbReference type="InterPro" id="IPR007123">
    <property type="entry name" value="Gelsolin-like_dom"/>
</dbReference>
<proteinExistence type="inferred from homology"/>
<keyword evidence="4" id="KW-0963">Cytoplasm</keyword>
<dbReference type="FunFam" id="3.40.20.10:FF:000001">
    <property type="entry name" value="Gelsolin"/>
    <property type="match status" value="1"/>
</dbReference>
<evidence type="ECO:0000259" key="9">
    <source>
        <dbReference type="Pfam" id="PF00626"/>
    </source>
</evidence>
<dbReference type="PANTHER" id="PTHR11977">
    <property type="entry name" value="VILLIN"/>
    <property type="match status" value="1"/>
</dbReference>
<keyword evidence="8" id="KW-0206">Cytoskeleton</keyword>
<evidence type="ECO:0000313" key="10">
    <source>
        <dbReference type="EMBL" id="KAJ9557914.1"/>
    </source>
</evidence>
<dbReference type="PANTHER" id="PTHR11977:SF138">
    <property type="entry name" value="VILLIN-4"/>
    <property type="match status" value="1"/>
</dbReference>
<dbReference type="GO" id="GO:0051014">
    <property type="term" value="P:actin filament severing"/>
    <property type="evidence" value="ECO:0007669"/>
    <property type="project" value="TreeGrafter"/>
</dbReference>
<accession>A0AA38WQ27</accession>
<evidence type="ECO:0000256" key="5">
    <source>
        <dbReference type="ARBA" id="ARBA00022737"/>
    </source>
</evidence>
<dbReference type="GO" id="GO:0051015">
    <property type="term" value="F:actin filament binding"/>
    <property type="evidence" value="ECO:0007669"/>
    <property type="project" value="InterPro"/>
</dbReference>
<evidence type="ECO:0000256" key="7">
    <source>
        <dbReference type="ARBA" id="ARBA00023203"/>
    </source>
</evidence>
<dbReference type="EMBL" id="JARYMX010000003">
    <property type="protein sequence ID" value="KAJ9557914.1"/>
    <property type="molecule type" value="Genomic_DNA"/>
</dbReference>
<evidence type="ECO:0000256" key="6">
    <source>
        <dbReference type="ARBA" id="ARBA00022837"/>
    </source>
</evidence>
<protein>
    <recommendedName>
        <fullName evidence="9">Gelsolin-like domain-containing protein</fullName>
    </recommendedName>
</protein>
<evidence type="ECO:0000256" key="1">
    <source>
        <dbReference type="ARBA" id="ARBA00004245"/>
    </source>
</evidence>
<dbReference type="CDD" id="cd11290">
    <property type="entry name" value="gelsolin_S1_like"/>
    <property type="match status" value="1"/>
</dbReference>
<evidence type="ECO:0000256" key="2">
    <source>
        <dbReference type="ARBA" id="ARBA00008418"/>
    </source>
</evidence>
<dbReference type="GO" id="GO:0051693">
    <property type="term" value="P:actin filament capping"/>
    <property type="evidence" value="ECO:0007669"/>
    <property type="project" value="UniProtKB-KW"/>
</dbReference>
<evidence type="ECO:0000256" key="4">
    <source>
        <dbReference type="ARBA" id="ARBA00022490"/>
    </source>
</evidence>
<evidence type="ECO:0000313" key="11">
    <source>
        <dbReference type="Proteomes" id="UP001172457"/>
    </source>
</evidence>
<evidence type="ECO:0000256" key="3">
    <source>
        <dbReference type="ARBA" id="ARBA00022467"/>
    </source>
</evidence>
<feature type="domain" description="Gelsolin-like" evidence="9">
    <location>
        <begin position="148"/>
        <end position="199"/>
    </location>
</feature>
<dbReference type="CDD" id="cd11291">
    <property type="entry name" value="gelsolin_S6_like"/>
    <property type="match status" value="1"/>
</dbReference>
<dbReference type="CDD" id="cd11293">
    <property type="entry name" value="gelsolin_S4_like"/>
    <property type="match status" value="1"/>
</dbReference>
<dbReference type="GO" id="GO:0005856">
    <property type="term" value="C:cytoskeleton"/>
    <property type="evidence" value="ECO:0007669"/>
    <property type="project" value="UniProtKB-SubCell"/>
</dbReference>
<evidence type="ECO:0000256" key="8">
    <source>
        <dbReference type="ARBA" id="ARBA00023212"/>
    </source>
</evidence>
<dbReference type="FunFam" id="3.40.20.10:FF:000038">
    <property type="entry name" value="Villin-like 1"/>
    <property type="match status" value="1"/>
</dbReference>
<dbReference type="InterPro" id="IPR029006">
    <property type="entry name" value="ADF-H/Gelsolin-like_dom_sf"/>
</dbReference>
<keyword evidence="6" id="KW-0106">Calcium</keyword>
<dbReference type="PRINTS" id="PR00597">
    <property type="entry name" value="GELSOLIN"/>
</dbReference>
<feature type="domain" description="Gelsolin-like" evidence="9">
    <location>
        <begin position="265"/>
        <end position="334"/>
    </location>
</feature>
<keyword evidence="5" id="KW-0677">Repeat</keyword>
<dbReference type="SUPFAM" id="SSF55753">
    <property type="entry name" value="Actin depolymerizing proteins"/>
    <property type="match status" value="6"/>
</dbReference>
<dbReference type="Pfam" id="PF00626">
    <property type="entry name" value="Gelsolin"/>
    <property type="match status" value="4"/>
</dbReference>
<name>A0AA38WQ27_9ASTR</name>